<dbReference type="Proteomes" id="UP000003732">
    <property type="component" value="Unassembled WGS sequence"/>
</dbReference>
<proteinExistence type="predicted"/>
<evidence type="ECO:0000313" key="3">
    <source>
        <dbReference type="Proteomes" id="UP000003732"/>
    </source>
</evidence>
<dbReference type="GO" id="GO:0003677">
    <property type="term" value="F:DNA binding"/>
    <property type="evidence" value="ECO:0007669"/>
    <property type="project" value="UniProtKB-KW"/>
</dbReference>
<organism evidence="2 3">
    <name type="scientific">Streptococcus parauberis NCFD 2020</name>
    <dbReference type="NCBI Taxonomy" id="873447"/>
    <lineage>
        <taxon>Bacteria</taxon>
        <taxon>Bacillati</taxon>
        <taxon>Bacillota</taxon>
        <taxon>Bacilli</taxon>
        <taxon>Lactobacillales</taxon>
        <taxon>Streptococcaceae</taxon>
        <taxon>Streptococcus</taxon>
    </lineage>
</organism>
<dbReference type="InterPro" id="IPR011010">
    <property type="entry name" value="DNA_brk_join_enz"/>
</dbReference>
<evidence type="ECO:0000256" key="1">
    <source>
        <dbReference type="ARBA" id="ARBA00023125"/>
    </source>
</evidence>
<dbReference type="AlphaFoldDB" id="F1YZ64"/>
<dbReference type="HOGENOM" id="CLU_027562_50_0_9"/>
<dbReference type="InterPro" id="IPR010998">
    <property type="entry name" value="Integrase_recombinase_N"/>
</dbReference>
<evidence type="ECO:0000313" key="2">
    <source>
        <dbReference type="EMBL" id="EGE54552.1"/>
    </source>
</evidence>
<sequence>MTITKTKNGTYRLRVYIPEEAKKSLGIDKKLIEKRFKLRSTAKKYELELQNKIDNALNGSFQNIHDTGDILFSEFYKNIWWNSYKSGQTTPTNKPPSKVTIDNTEIVFRLHILPLLGNYSINFLNQNKQVVLNLLTKKAEEYANFKVIRSYVNSIFDWAEELEYIEANRVSKTIRRIKATKKIMLQESKEDSDLFLSQKEPLEWFKAFEEDLLNNKILFKDYVLFYTTFS</sequence>
<evidence type="ECO:0008006" key="4">
    <source>
        <dbReference type="Google" id="ProtNLM"/>
    </source>
</evidence>
<dbReference type="eggNOG" id="COG0582">
    <property type="taxonomic scope" value="Bacteria"/>
</dbReference>
<dbReference type="EMBL" id="AEUT02000001">
    <property type="protein sequence ID" value="EGE54552.1"/>
    <property type="molecule type" value="Genomic_DNA"/>
</dbReference>
<keyword evidence="1" id="KW-0238">DNA-binding</keyword>
<accession>F1YZ64</accession>
<reference evidence="2 3" key="1">
    <citation type="submission" date="2011-02" db="EMBL/GenBank/DDBJ databases">
        <authorList>
            <person name="Stanhope M.J."/>
            <person name="Durkin A.S."/>
            <person name="Hostetler J."/>
            <person name="Kim M."/>
            <person name="Radune D."/>
            <person name="Singh I."/>
            <person name="Town C.D."/>
        </authorList>
    </citation>
    <scope>NUCLEOTIDE SEQUENCE [LARGE SCALE GENOMIC DNA]</scope>
    <source>
        <strain evidence="2 3">NCFD 2020</strain>
    </source>
</reference>
<gene>
    <name evidence="2" type="ORF">SPB_1672</name>
</gene>
<dbReference type="Gene3D" id="1.10.150.130">
    <property type="match status" value="1"/>
</dbReference>
<name>F1YZ64_9STRE</name>
<dbReference type="SUPFAM" id="SSF56349">
    <property type="entry name" value="DNA breaking-rejoining enzymes"/>
    <property type="match status" value="1"/>
</dbReference>
<comment type="caution">
    <text evidence="2">The sequence shown here is derived from an EMBL/GenBank/DDBJ whole genome shotgun (WGS) entry which is preliminary data.</text>
</comment>
<protein>
    <recommendedName>
        <fullName evidence="4">Integrase SAM-like N-terminal domain-containing protein</fullName>
    </recommendedName>
</protein>